<dbReference type="RefSeq" id="XP_041225450.1">
    <property type="nucleotide sequence ID" value="XM_041367144.1"/>
</dbReference>
<name>A0AAD4E526_9AGAM</name>
<feature type="region of interest" description="Disordered" evidence="1">
    <location>
        <begin position="26"/>
        <end position="90"/>
    </location>
</feature>
<evidence type="ECO:0000313" key="2">
    <source>
        <dbReference type="EMBL" id="KAG1899874.1"/>
    </source>
</evidence>
<evidence type="ECO:0008006" key="4">
    <source>
        <dbReference type="Google" id="ProtNLM"/>
    </source>
</evidence>
<dbReference type="Gene3D" id="2.60.120.650">
    <property type="entry name" value="Cupin"/>
    <property type="match status" value="1"/>
</dbReference>
<dbReference type="EMBL" id="JABBWK010000030">
    <property type="protein sequence ID" value="KAG1899874.1"/>
    <property type="molecule type" value="Genomic_DNA"/>
</dbReference>
<gene>
    <name evidence="2" type="ORF">F5891DRAFT_1189346</name>
</gene>
<keyword evidence="3" id="KW-1185">Reference proteome</keyword>
<organism evidence="2 3">
    <name type="scientific">Suillus fuscotomentosus</name>
    <dbReference type="NCBI Taxonomy" id="1912939"/>
    <lineage>
        <taxon>Eukaryota</taxon>
        <taxon>Fungi</taxon>
        <taxon>Dikarya</taxon>
        <taxon>Basidiomycota</taxon>
        <taxon>Agaricomycotina</taxon>
        <taxon>Agaricomycetes</taxon>
        <taxon>Agaricomycetidae</taxon>
        <taxon>Boletales</taxon>
        <taxon>Suillineae</taxon>
        <taxon>Suillaceae</taxon>
        <taxon>Suillus</taxon>
    </lineage>
</organism>
<dbReference type="AlphaFoldDB" id="A0AAD4E526"/>
<protein>
    <recommendedName>
        <fullName evidence="4">JmjC domain-containing protein</fullName>
    </recommendedName>
</protein>
<sequence length="476" mass="54050">MPPRFRYPDLDGLLPEQKHIEQQKRWCARQMQDPEKAERIRARGRENKREQHLRTKLRQQSLEIGAPPPRFHRQMPSPASSDVSPSHSMDDRVTPTRYMLDTAVMADSISSPTNYKPTLKLDLASDILSIQVPLQSQTVTWSDGCRTVLPCVMVKGINVCEDNDIAVVHFLSLFPKSKFDSANVNHIERGNLTRGQVQDAVSEALCRNKPVVIRGFSSHDPPTLDTDYLETNFGISCRMRVIVHNVANRVNDFSRPHMEATIQQFINGINDPSKIQCISDMPLSQMGLPQEFQLLDHGLVYGWNQTTVDCPVCSGKVHPDNFTVKSWALLHQAGFITYPHHDADGAVTFVQVQTGIKFWIVFTTKEKLSRTALLKAQMLFADWQKHHREIESTWHGEVITLLPGDLVFQPAGQVHAVYTPVSSFTTGGNFYGYEYLHLTKISRCIDAHKAEFLTNQFHENALETFQRMTVALPRLP</sequence>
<reference evidence="2" key="1">
    <citation type="journal article" date="2020" name="New Phytol.">
        <title>Comparative genomics reveals dynamic genome evolution in host specialist ectomycorrhizal fungi.</title>
        <authorList>
            <person name="Lofgren L.A."/>
            <person name="Nguyen N.H."/>
            <person name="Vilgalys R."/>
            <person name="Ruytinx J."/>
            <person name="Liao H.L."/>
            <person name="Branco S."/>
            <person name="Kuo A."/>
            <person name="LaButti K."/>
            <person name="Lipzen A."/>
            <person name="Andreopoulos W."/>
            <person name="Pangilinan J."/>
            <person name="Riley R."/>
            <person name="Hundley H."/>
            <person name="Na H."/>
            <person name="Barry K."/>
            <person name="Grigoriev I.V."/>
            <person name="Stajich J.E."/>
            <person name="Kennedy P.G."/>
        </authorList>
    </citation>
    <scope>NUCLEOTIDE SEQUENCE</scope>
    <source>
        <strain evidence="2">FC203</strain>
    </source>
</reference>
<dbReference type="GeneID" id="64661442"/>
<proteinExistence type="predicted"/>
<dbReference type="Proteomes" id="UP001195769">
    <property type="component" value="Unassembled WGS sequence"/>
</dbReference>
<feature type="compositionally biased region" description="Low complexity" evidence="1">
    <location>
        <begin position="76"/>
        <end position="87"/>
    </location>
</feature>
<accession>A0AAD4E526</accession>
<dbReference type="SUPFAM" id="SSF51197">
    <property type="entry name" value="Clavaminate synthase-like"/>
    <property type="match status" value="1"/>
</dbReference>
<feature type="compositionally biased region" description="Basic and acidic residues" evidence="1">
    <location>
        <begin position="32"/>
        <end position="53"/>
    </location>
</feature>
<evidence type="ECO:0000256" key="1">
    <source>
        <dbReference type="SAM" id="MobiDB-lite"/>
    </source>
</evidence>
<comment type="caution">
    <text evidence="2">The sequence shown here is derived from an EMBL/GenBank/DDBJ whole genome shotgun (WGS) entry which is preliminary data.</text>
</comment>
<evidence type="ECO:0000313" key="3">
    <source>
        <dbReference type="Proteomes" id="UP001195769"/>
    </source>
</evidence>